<protein>
    <submittedName>
        <fullName evidence="1">Uncharacterized protein</fullName>
    </submittedName>
</protein>
<organism evidence="1 2">
    <name type="scientific">Streptomyces yaizuensis</name>
    <dbReference type="NCBI Taxonomy" id="2989713"/>
    <lineage>
        <taxon>Bacteria</taxon>
        <taxon>Bacillati</taxon>
        <taxon>Actinomycetota</taxon>
        <taxon>Actinomycetes</taxon>
        <taxon>Kitasatosporales</taxon>
        <taxon>Streptomycetaceae</taxon>
        <taxon>Streptomyces</taxon>
    </lineage>
</organism>
<name>A0ABQ5NSA5_9ACTN</name>
<dbReference type="Proteomes" id="UP001291653">
    <property type="component" value="Unassembled WGS sequence"/>
</dbReference>
<proteinExistence type="predicted"/>
<comment type="caution">
    <text evidence="1">The sequence shown here is derived from an EMBL/GenBank/DDBJ whole genome shotgun (WGS) entry which is preliminary data.</text>
</comment>
<accession>A0ABQ5NSA5</accession>
<dbReference type="RefSeq" id="WP_323445338.1">
    <property type="nucleotide sequence ID" value="NZ_BSBI01000001.1"/>
</dbReference>
<dbReference type="EMBL" id="BSBI01000001">
    <property type="protein sequence ID" value="GLF93254.1"/>
    <property type="molecule type" value="Genomic_DNA"/>
</dbReference>
<evidence type="ECO:0000313" key="2">
    <source>
        <dbReference type="Proteomes" id="UP001291653"/>
    </source>
</evidence>
<gene>
    <name evidence="1" type="ORF">SYYSPA8_03175</name>
</gene>
<evidence type="ECO:0000313" key="1">
    <source>
        <dbReference type="EMBL" id="GLF93254.1"/>
    </source>
</evidence>
<reference evidence="1 2" key="1">
    <citation type="submission" date="2022-10" db="EMBL/GenBank/DDBJ databases">
        <title>Draft genome sequence of Streptomyces sp. YSPA8.</title>
        <authorList>
            <person name="Moriuchi R."/>
            <person name="Dohra H."/>
            <person name="Yamamura H."/>
            <person name="Kodani S."/>
        </authorList>
    </citation>
    <scope>NUCLEOTIDE SEQUENCE [LARGE SCALE GENOMIC DNA]</scope>
    <source>
        <strain evidence="1 2">YSPA8</strain>
    </source>
</reference>
<sequence>MSDSTYDLAVGVGTDAINSGLLTAHDGHRDAFRGSETPDPIEGITYTFAWDFLDAPALTLAPPDQELWDEMIKPDGVTTLPDSGVLQVVAQQLQADCTIGGTALPRVTGKVTVALQLTVDGGGITAVPLGVWLENLPAGPTSIIIKNVVVPVLLQQGTNLLTGLKIPAQNLFGQTVALNLVLVDVVPTHLVLASTVTVQQARAARAEPAEPADWPTDNEVFTLISPGLLTTLLTATIKQFDDKQLANDSKTIQFVASAKWDATFRKAVDVTVGTDPTTASAGVDIDWHVELDLVPMSPDGSGGCALTKAGHES</sequence>
<keyword evidence="2" id="KW-1185">Reference proteome</keyword>